<organism evidence="15 16">
    <name type="scientific">Kaistella solincola</name>
    <dbReference type="NCBI Taxonomy" id="510955"/>
    <lineage>
        <taxon>Bacteria</taxon>
        <taxon>Pseudomonadati</taxon>
        <taxon>Bacteroidota</taxon>
        <taxon>Flavobacteriia</taxon>
        <taxon>Flavobacteriales</taxon>
        <taxon>Weeksellaceae</taxon>
        <taxon>Chryseobacterium group</taxon>
        <taxon>Kaistella</taxon>
    </lineage>
</organism>
<dbReference type="SUPFAM" id="SSF47384">
    <property type="entry name" value="Homodimeric domain of signal transducing histidine kinase"/>
    <property type="match status" value="1"/>
</dbReference>
<feature type="coiled-coil region" evidence="12">
    <location>
        <begin position="631"/>
        <end position="661"/>
    </location>
</feature>
<feature type="transmembrane region" description="Helical" evidence="13">
    <location>
        <begin position="436"/>
        <end position="459"/>
    </location>
</feature>
<dbReference type="EC" id="2.7.13.3" evidence="4"/>
<dbReference type="Gene3D" id="1.20.1730.10">
    <property type="entry name" value="Sodium/glucose cotransporter"/>
    <property type="match status" value="1"/>
</dbReference>
<evidence type="ECO:0000256" key="3">
    <source>
        <dbReference type="ARBA" id="ARBA00006434"/>
    </source>
</evidence>
<feature type="transmembrane region" description="Helical" evidence="13">
    <location>
        <begin position="183"/>
        <end position="212"/>
    </location>
</feature>
<dbReference type="EMBL" id="JSYK01000003">
    <property type="protein sequence ID" value="KIA83690.1"/>
    <property type="molecule type" value="Genomic_DNA"/>
</dbReference>
<keyword evidence="10" id="KW-0902">Two-component regulatory system</keyword>
<feature type="domain" description="Histidine kinase" evidence="14">
    <location>
        <begin position="668"/>
        <end position="885"/>
    </location>
</feature>
<dbReference type="Proteomes" id="UP000031275">
    <property type="component" value="Unassembled WGS sequence"/>
</dbReference>
<keyword evidence="12" id="KW-0175">Coiled coil</keyword>
<dbReference type="Pfam" id="PF00512">
    <property type="entry name" value="HisKA"/>
    <property type="match status" value="1"/>
</dbReference>
<feature type="transmembrane region" description="Helical" evidence="13">
    <location>
        <begin position="36"/>
        <end position="54"/>
    </location>
</feature>
<dbReference type="PRINTS" id="PR00344">
    <property type="entry name" value="BCTRLSENSOR"/>
</dbReference>
<feature type="transmembrane region" description="Helical" evidence="13">
    <location>
        <begin position="385"/>
        <end position="401"/>
    </location>
</feature>
<dbReference type="RefSeq" id="WP_039345217.1">
    <property type="nucleotide sequence ID" value="NZ_JSYK01000003.1"/>
</dbReference>
<dbReference type="InterPro" id="IPR003594">
    <property type="entry name" value="HATPase_dom"/>
</dbReference>
<gene>
    <name evidence="15" type="ORF">OA84_09450</name>
</gene>
<dbReference type="Pfam" id="PF02518">
    <property type="entry name" value="HATPase_c"/>
    <property type="match status" value="1"/>
</dbReference>
<evidence type="ECO:0000256" key="1">
    <source>
        <dbReference type="ARBA" id="ARBA00000085"/>
    </source>
</evidence>
<accession>A0ABR4ZQS6</accession>
<dbReference type="InterPro" id="IPR001734">
    <property type="entry name" value="Na/solute_symporter"/>
</dbReference>
<keyword evidence="5" id="KW-0597">Phosphoprotein</keyword>
<dbReference type="PANTHER" id="PTHR43711">
    <property type="entry name" value="TWO-COMPONENT HISTIDINE KINASE"/>
    <property type="match status" value="1"/>
</dbReference>
<feature type="transmembrane region" description="Helical" evidence="13">
    <location>
        <begin position="113"/>
        <end position="131"/>
    </location>
</feature>
<feature type="transmembrane region" description="Helical" evidence="13">
    <location>
        <begin position="6"/>
        <end position="24"/>
    </location>
</feature>
<evidence type="ECO:0000256" key="12">
    <source>
        <dbReference type="SAM" id="Coils"/>
    </source>
</evidence>
<dbReference type="PROSITE" id="PS50109">
    <property type="entry name" value="HIS_KIN"/>
    <property type="match status" value="1"/>
</dbReference>
<dbReference type="Gene3D" id="1.10.287.130">
    <property type="match status" value="1"/>
</dbReference>
<feature type="transmembrane region" description="Helical" evidence="13">
    <location>
        <begin position="324"/>
        <end position="344"/>
    </location>
</feature>
<protein>
    <recommendedName>
        <fullName evidence="4">histidine kinase</fullName>
        <ecNumber evidence="4">2.7.13.3</ecNumber>
    </recommendedName>
</protein>
<feature type="transmembrane region" description="Helical" evidence="13">
    <location>
        <begin position="240"/>
        <end position="257"/>
    </location>
</feature>
<feature type="transmembrane region" description="Helical" evidence="13">
    <location>
        <begin position="151"/>
        <end position="171"/>
    </location>
</feature>
<evidence type="ECO:0000313" key="16">
    <source>
        <dbReference type="Proteomes" id="UP000031275"/>
    </source>
</evidence>
<evidence type="ECO:0000256" key="4">
    <source>
        <dbReference type="ARBA" id="ARBA00012438"/>
    </source>
</evidence>
<evidence type="ECO:0000256" key="13">
    <source>
        <dbReference type="SAM" id="Phobius"/>
    </source>
</evidence>
<dbReference type="SUPFAM" id="SSF55874">
    <property type="entry name" value="ATPase domain of HSP90 chaperone/DNA topoisomerase II/histidine kinase"/>
    <property type="match status" value="1"/>
</dbReference>
<dbReference type="InterPro" id="IPR050736">
    <property type="entry name" value="Sensor_HK_Regulatory"/>
</dbReference>
<dbReference type="CDD" id="cd00082">
    <property type="entry name" value="HisKA"/>
    <property type="match status" value="1"/>
</dbReference>
<feature type="transmembrane region" description="Helical" evidence="13">
    <location>
        <begin position="66"/>
        <end position="83"/>
    </location>
</feature>
<dbReference type="PROSITE" id="PS50283">
    <property type="entry name" value="NA_SOLUT_SYMP_3"/>
    <property type="match status" value="1"/>
</dbReference>
<evidence type="ECO:0000256" key="11">
    <source>
        <dbReference type="ARBA" id="ARBA00023136"/>
    </source>
</evidence>
<feature type="transmembrane region" description="Helical" evidence="13">
    <location>
        <begin position="278"/>
        <end position="304"/>
    </location>
</feature>
<dbReference type="CDD" id="cd10322">
    <property type="entry name" value="SLC5sbd"/>
    <property type="match status" value="1"/>
</dbReference>
<dbReference type="PANTHER" id="PTHR43711:SF26">
    <property type="entry name" value="SENSOR HISTIDINE KINASE RCSC"/>
    <property type="match status" value="1"/>
</dbReference>
<comment type="subcellular location">
    <subcellularLocation>
        <location evidence="2">Membrane</location>
        <topology evidence="2">Multi-pass membrane protein</topology>
    </subcellularLocation>
</comment>
<keyword evidence="16" id="KW-1185">Reference proteome</keyword>
<evidence type="ECO:0000256" key="8">
    <source>
        <dbReference type="ARBA" id="ARBA00022777"/>
    </source>
</evidence>
<keyword evidence="11 13" id="KW-0472">Membrane</keyword>
<keyword evidence="7 13" id="KW-0812">Transmembrane</keyword>
<dbReference type="InterPro" id="IPR036890">
    <property type="entry name" value="HATPase_C_sf"/>
</dbReference>
<dbReference type="SMART" id="SM00388">
    <property type="entry name" value="HisKA"/>
    <property type="match status" value="1"/>
</dbReference>
<evidence type="ECO:0000259" key="14">
    <source>
        <dbReference type="PROSITE" id="PS50109"/>
    </source>
</evidence>
<evidence type="ECO:0000313" key="15">
    <source>
        <dbReference type="EMBL" id="KIA83690.1"/>
    </source>
</evidence>
<comment type="caution">
    <text evidence="15">The sequence shown here is derived from an EMBL/GenBank/DDBJ whole genome shotgun (WGS) entry which is preliminary data.</text>
</comment>
<dbReference type="Gene3D" id="3.30.565.10">
    <property type="entry name" value="Histidine kinase-like ATPase, C-terminal domain"/>
    <property type="match status" value="1"/>
</dbReference>
<keyword evidence="8" id="KW-0418">Kinase</keyword>
<name>A0ABR4ZQS6_9FLAO</name>
<feature type="transmembrane region" description="Helical" evidence="13">
    <location>
        <begin position="479"/>
        <end position="505"/>
    </location>
</feature>
<reference evidence="15 16" key="1">
    <citation type="submission" date="2014-10" db="EMBL/GenBank/DDBJ databases">
        <title>Kaistella solincola genome.</title>
        <authorList>
            <person name="Newman J.D."/>
        </authorList>
    </citation>
    <scope>NUCLEOTIDE SEQUENCE [LARGE SCALE GENOMIC DNA]</scope>
    <source>
        <strain evidence="15 16">DSM 22468</strain>
    </source>
</reference>
<comment type="similarity">
    <text evidence="3">Belongs to the sodium:solute symporter (SSF) (TC 2.A.21) family.</text>
</comment>
<dbReference type="CDD" id="cd00075">
    <property type="entry name" value="HATPase"/>
    <property type="match status" value="1"/>
</dbReference>
<evidence type="ECO:0000256" key="6">
    <source>
        <dbReference type="ARBA" id="ARBA00022679"/>
    </source>
</evidence>
<dbReference type="SMART" id="SM00387">
    <property type="entry name" value="HATPase_c"/>
    <property type="match status" value="1"/>
</dbReference>
<proteinExistence type="inferred from homology"/>
<dbReference type="InterPro" id="IPR005467">
    <property type="entry name" value="His_kinase_dom"/>
</dbReference>
<dbReference type="InterPro" id="IPR003661">
    <property type="entry name" value="HisK_dim/P_dom"/>
</dbReference>
<dbReference type="InterPro" id="IPR038377">
    <property type="entry name" value="Na/Glc_symporter_sf"/>
</dbReference>
<dbReference type="InterPro" id="IPR036097">
    <property type="entry name" value="HisK_dim/P_sf"/>
</dbReference>
<evidence type="ECO:0000256" key="9">
    <source>
        <dbReference type="ARBA" id="ARBA00022989"/>
    </source>
</evidence>
<comment type="catalytic activity">
    <reaction evidence="1">
        <text>ATP + protein L-histidine = ADP + protein N-phospho-L-histidine.</text>
        <dbReference type="EC" id="2.7.13.3"/>
    </reaction>
</comment>
<keyword evidence="6" id="KW-0808">Transferase</keyword>
<keyword evidence="9 13" id="KW-1133">Transmembrane helix</keyword>
<evidence type="ECO:0000256" key="2">
    <source>
        <dbReference type="ARBA" id="ARBA00004141"/>
    </source>
</evidence>
<dbReference type="InterPro" id="IPR004358">
    <property type="entry name" value="Sig_transdc_His_kin-like_C"/>
</dbReference>
<evidence type="ECO:0000256" key="5">
    <source>
        <dbReference type="ARBA" id="ARBA00022553"/>
    </source>
</evidence>
<evidence type="ECO:0000256" key="7">
    <source>
        <dbReference type="ARBA" id="ARBA00022692"/>
    </source>
</evidence>
<evidence type="ECO:0000256" key="10">
    <source>
        <dbReference type="ARBA" id="ARBA00023012"/>
    </source>
</evidence>
<feature type="transmembrane region" description="Helical" evidence="13">
    <location>
        <begin position="407"/>
        <end position="429"/>
    </location>
</feature>
<sequence length="904" mass="102917">MNSYLLFALVIIYLGLLFFVAYFAEKNRSSFWVNNPYVYALSLAVYCSAWTYYGSIGVAANQGLEYMAIYIGPVIIIPAWIYINSKIIRISRVNKISSIADFISLRYGNSRSLSALIALVCMFAIVPYISLQIKAISETFHLLTETENTTNIFYDSATYVVVIIALFSSYYGTKYVDASEKRLGIISAVAVESFLKIIFFIILGIFVVYGVFNGFEDIYAKAEKLPDFAAKNSFNGLEGGFNWFLMSMLSMSAIFLLPRQFHTAIIENRKEKHLKTAIWLFPLYLLIFNFFVFPIAWGGKILFFGEDVNPEFYSILIPQKFGNTVIAAMVFFGGLSACISMVIISSISLSIMLSNNLIIPYGWLDRFKISSDVDNTKTIVNIRKISIFLLIITGFIFYKYLMVGKSLFSIGLVSFVIIAQLAPSFFGAVFWRRGNYIGSVAGIIVGITICYLGLVLPSFSETFKQSAFYNSSFFHFFNIPYLSPIAQIFFWSVLVNALLFTLVSVNTVTSYRERNYAELYVDINDYIQNHENAYIWKGRANISDIRKILVRFLGQKKTEQALKIFNLKYKITGGSDTADSRFIKFSENLLSGRIGTASAKILIEGVTKEDKISLPEVLQILEESKENITLNKRLSEQSSQLLKLSDELQNANQNLIVKDKQKDDFLDSVAHELRTPLTAIRATSEILLDDDEMPQELKRDFLENIISESDRLSEIINDILYLDKLETGNIPLNIQSYNIIETFHKSVKPLLHLFEKRNLHHSEVNLLDDEIFEYDEPRMIQVFQNILGNALKFTNEQGMIQTKFQKQNEKLKISVFNTGKIIPPEDLDFIFEKFYQSKNQNLQKPAGSGLGLAICRQIMRAHGGDILVKNKEIGVTFEIFLPLRISSEDDTEIEKIPDENEVML</sequence>